<dbReference type="AlphaFoldDB" id="A0A1I7GVG6"/>
<accession>A0A1I7GVG6</accession>
<dbReference type="EMBL" id="FPBO01000004">
    <property type="protein sequence ID" value="SFU52266.1"/>
    <property type="molecule type" value="Genomic_DNA"/>
</dbReference>
<sequence length="78" mass="7959">MTRRDGIIATLAIVLGSLALAVLVNTDAYSNAARAEAKGYKALAREMSGELVADAGPARQAARMNGVLTASASVAVQQ</sequence>
<dbReference type="OrthoDB" id="8758902at2"/>
<dbReference type="Proteomes" id="UP000199391">
    <property type="component" value="Unassembled WGS sequence"/>
</dbReference>
<evidence type="ECO:0000313" key="1">
    <source>
        <dbReference type="EMBL" id="SFU52266.1"/>
    </source>
</evidence>
<keyword evidence="2" id="KW-1185">Reference proteome</keyword>
<evidence type="ECO:0000313" key="2">
    <source>
        <dbReference type="Proteomes" id="UP000199391"/>
    </source>
</evidence>
<name>A0A1I7GVG6_9BURK</name>
<gene>
    <name evidence="1" type="ORF">SAMN05216552_1004132</name>
</gene>
<dbReference type="STRING" id="1035707.SAMN05216552_1004132"/>
<dbReference type="RefSeq" id="WP_093554632.1">
    <property type="nucleotide sequence ID" value="NZ_FPBO01000004.1"/>
</dbReference>
<protein>
    <submittedName>
        <fullName evidence="1">Uncharacterized protein</fullName>
    </submittedName>
</protein>
<organism evidence="1 2">
    <name type="scientific">Pseudoduganella namucuonensis</name>
    <dbReference type="NCBI Taxonomy" id="1035707"/>
    <lineage>
        <taxon>Bacteria</taxon>
        <taxon>Pseudomonadati</taxon>
        <taxon>Pseudomonadota</taxon>
        <taxon>Betaproteobacteria</taxon>
        <taxon>Burkholderiales</taxon>
        <taxon>Oxalobacteraceae</taxon>
        <taxon>Telluria group</taxon>
        <taxon>Pseudoduganella</taxon>
    </lineage>
</organism>
<reference evidence="2" key="1">
    <citation type="submission" date="2016-10" db="EMBL/GenBank/DDBJ databases">
        <authorList>
            <person name="Varghese N."/>
            <person name="Submissions S."/>
        </authorList>
    </citation>
    <scope>NUCLEOTIDE SEQUENCE [LARGE SCALE GENOMIC DNA]</scope>
    <source>
        <strain evidence="2">CGMCC 1.11014</strain>
    </source>
</reference>
<proteinExistence type="predicted"/>